<evidence type="ECO:0000313" key="1">
    <source>
        <dbReference type="EMBL" id="PWK75927.1"/>
    </source>
</evidence>
<dbReference type="EMBL" id="QGHA01000007">
    <property type="protein sequence ID" value="PWK75927.1"/>
    <property type="molecule type" value="Genomic_DNA"/>
</dbReference>
<reference evidence="1 2" key="1">
    <citation type="submission" date="2018-05" db="EMBL/GenBank/DDBJ databases">
        <title>Genomic Encyclopedia of Archaeal and Bacterial Type Strains, Phase II (KMG-II): from individual species to whole genera.</title>
        <authorList>
            <person name="Goeker M."/>
        </authorList>
    </citation>
    <scope>NUCLEOTIDE SEQUENCE [LARGE SCALE GENOMIC DNA]</scope>
    <source>
        <strain evidence="1 2">DSM 19975</strain>
    </source>
</reference>
<protein>
    <submittedName>
        <fullName evidence="1">Uncharacterized protein</fullName>
    </submittedName>
</protein>
<evidence type="ECO:0000313" key="2">
    <source>
        <dbReference type="Proteomes" id="UP000245678"/>
    </source>
</evidence>
<proteinExistence type="predicted"/>
<accession>A0A316H6C7</accession>
<keyword evidence="2" id="KW-1185">Reference proteome</keyword>
<sequence length="42" mass="5098">MISKPWFLAFYDNVRMFFVEDSSRVNDGYDEIEKYYGNPSCY</sequence>
<name>A0A316H6C7_9SPHI</name>
<comment type="caution">
    <text evidence="1">The sequence shown here is derived from an EMBL/GenBank/DDBJ whole genome shotgun (WGS) entry which is preliminary data.</text>
</comment>
<gene>
    <name evidence="1" type="ORF">LX99_03660</name>
</gene>
<dbReference type="RefSeq" id="WP_281270976.1">
    <property type="nucleotide sequence ID" value="NZ_QGHA01000007.1"/>
</dbReference>
<organism evidence="1 2">
    <name type="scientific">Mucilaginibacter oryzae</name>
    <dbReference type="NCBI Taxonomy" id="468058"/>
    <lineage>
        <taxon>Bacteria</taxon>
        <taxon>Pseudomonadati</taxon>
        <taxon>Bacteroidota</taxon>
        <taxon>Sphingobacteriia</taxon>
        <taxon>Sphingobacteriales</taxon>
        <taxon>Sphingobacteriaceae</taxon>
        <taxon>Mucilaginibacter</taxon>
    </lineage>
</organism>
<dbReference type="AlphaFoldDB" id="A0A316H6C7"/>
<dbReference type="Proteomes" id="UP000245678">
    <property type="component" value="Unassembled WGS sequence"/>
</dbReference>